<dbReference type="CDD" id="cd05827">
    <property type="entry name" value="Sortase_C"/>
    <property type="match status" value="1"/>
</dbReference>
<keyword evidence="1" id="KW-0378">Hydrolase</keyword>
<name>A0A1H6TH33_9FIRM</name>
<accession>A0A1H6TH33</accession>
<dbReference type="Gene3D" id="2.40.260.10">
    <property type="entry name" value="Sortase"/>
    <property type="match status" value="1"/>
</dbReference>
<dbReference type="OrthoDB" id="1648028at2"/>
<gene>
    <name evidence="4" type="ORF">SAMN04487834_102229</name>
</gene>
<keyword evidence="3" id="KW-0472">Membrane</keyword>
<feature type="transmembrane region" description="Helical" evidence="3">
    <location>
        <begin position="240"/>
        <end position="258"/>
    </location>
</feature>
<keyword evidence="5" id="KW-1185">Reference proteome</keyword>
<dbReference type="InterPro" id="IPR023365">
    <property type="entry name" value="Sortase_dom-sf"/>
</dbReference>
<feature type="active site" description="Acyl-thioester intermediate" evidence="2">
    <location>
        <position position="206"/>
    </location>
</feature>
<dbReference type="AlphaFoldDB" id="A0A1H6TH33"/>
<feature type="transmembrane region" description="Helical" evidence="3">
    <location>
        <begin position="5"/>
        <end position="26"/>
    </location>
</feature>
<dbReference type="Proteomes" id="UP000183028">
    <property type="component" value="Unassembled WGS sequence"/>
</dbReference>
<keyword evidence="3" id="KW-1133">Transmembrane helix</keyword>
<evidence type="ECO:0000256" key="3">
    <source>
        <dbReference type="SAM" id="Phobius"/>
    </source>
</evidence>
<reference evidence="5" key="1">
    <citation type="submission" date="2016-10" db="EMBL/GenBank/DDBJ databases">
        <authorList>
            <person name="Varghese N."/>
        </authorList>
    </citation>
    <scope>NUCLEOTIDE SEQUENCE [LARGE SCALE GENOMIC DNA]</scope>
    <source>
        <strain evidence="5">DSM 20406</strain>
    </source>
</reference>
<evidence type="ECO:0000256" key="1">
    <source>
        <dbReference type="ARBA" id="ARBA00022801"/>
    </source>
</evidence>
<dbReference type="EMBL" id="FNYK01000022">
    <property type="protein sequence ID" value="SEI76437.1"/>
    <property type="molecule type" value="Genomic_DNA"/>
</dbReference>
<sequence>MVKKLLNMVVAAIFVVGVGLLVYPSFSNWWNQQHRSQAIASYEKKVASLSEKEYKHLWQDAKKYNAEHHVNTFSLDHEEEKQYKKVLDITNTGIMGYVEIPKINVSLPIYHGDEQSILQIAIGHIPGTSLPVGGKGTHCVLSGHRGLPSARLFTDIDQLKKGDLFMLQVMDNTLTYKVDQISTVLPQDTSKMQIDPYQDYCTLVTCTPYGVNTHRLLVRGHRIPNQSVRVAPDLTTADPVIWDICWGVVAVVLLLLGIHQLKKNKLREKN</sequence>
<dbReference type="SUPFAM" id="SSF63817">
    <property type="entry name" value="Sortase"/>
    <property type="match status" value="1"/>
</dbReference>
<evidence type="ECO:0000313" key="5">
    <source>
        <dbReference type="Proteomes" id="UP000183028"/>
    </source>
</evidence>
<organism evidence="4 5">
    <name type="scientific">Sharpea azabuensis</name>
    <dbReference type="NCBI Taxonomy" id="322505"/>
    <lineage>
        <taxon>Bacteria</taxon>
        <taxon>Bacillati</taxon>
        <taxon>Bacillota</taxon>
        <taxon>Erysipelotrichia</taxon>
        <taxon>Erysipelotrichales</taxon>
        <taxon>Coprobacillaceae</taxon>
        <taxon>Sharpea</taxon>
    </lineage>
</organism>
<dbReference type="Pfam" id="PF04203">
    <property type="entry name" value="Sortase"/>
    <property type="match status" value="1"/>
</dbReference>
<dbReference type="RefSeq" id="WP_074732005.1">
    <property type="nucleotide sequence ID" value="NZ_FNYK01000022.1"/>
</dbReference>
<dbReference type="GO" id="GO:0016787">
    <property type="term" value="F:hydrolase activity"/>
    <property type="evidence" value="ECO:0007669"/>
    <property type="project" value="UniProtKB-KW"/>
</dbReference>
<dbReference type="NCBIfam" id="NF033745">
    <property type="entry name" value="class_C_sortase"/>
    <property type="match status" value="1"/>
</dbReference>
<dbReference type="InterPro" id="IPR005754">
    <property type="entry name" value="Sortase"/>
</dbReference>
<dbReference type="InterPro" id="IPR042002">
    <property type="entry name" value="Sortase_C"/>
</dbReference>
<evidence type="ECO:0000313" key="4">
    <source>
        <dbReference type="EMBL" id="SEI76437.1"/>
    </source>
</evidence>
<keyword evidence="3" id="KW-0812">Transmembrane</keyword>
<evidence type="ECO:0000256" key="2">
    <source>
        <dbReference type="PIRSR" id="PIRSR605754-1"/>
    </source>
</evidence>
<feature type="active site" description="Proton donor/acceptor" evidence="2">
    <location>
        <position position="144"/>
    </location>
</feature>
<proteinExistence type="predicted"/>
<dbReference type="NCBIfam" id="TIGR01076">
    <property type="entry name" value="sortase_fam"/>
    <property type="match status" value="1"/>
</dbReference>
<protein>
    <submittedName>
        <fullName evidence="4">Sortase A</fullName>
    </submittedName>
</protein>